<keyword evidence="5" id="KW-0378">Hydrolase</keyword>
<keyword evidence="9" id="KW-0325">Glycoprotein</keyword>
<evidence type="ECO:0000256" key="4">
    <source>
        <dbReference type="ARBA" id="ARBA00022692"/>
    </source>
</evidence>
<evidence type="ECO:0000256" key="10">
    <source>
        <dbReference type="ARBA" id="ARBA00023295"/>
    </source>
</evidence>
<evidence type="ECO:0000256" key="2">
    <source>
        <dbReference type="ARBA" id="ARBA00005641"/>
    </source>
</evidence>
<dbReference type="InterPro" id="IPR035992">
    <property type="entry name" value="Ricin_B-like_lectins"/>
</dbReference>
<keyword evidence="11" id="KW-0961">Cell wall biogenesis/degradation</keyword>
<dbReference type="Proteomes" id="UP000626109">
    <property type="component" value="Unassembled WGS sequence"/>
</dbReference>
<evidence type="ECO:0000256" key="1">
    <source>
        <dbReference type="ARBA" id="ARBA00004401"/>
    </source>
</evidence>
<evidence type="ECO:0000313" key="17">
    <source>
        <dbReference type="EMBL" id="CAE8643915.1"/>
    </source>
</evidence>
<feature type="domain" description="Ricin B lectin" evidence="16">
    <location>
        <begin position="231"/>
        <end position="351"/>
    </location>
</feature>
<dbReference type="Gene3D" id="2.80.10.50">
    <property type="match status" value="2"/>
</dbReference>
<evidence type="ECO:0000256" key="14">
    <source>
        <dbReference type="ARBA" id="ARBA00038929"/>
    </source>
</evidence>
<sequence length="885" mass="98617">MTTTSTTNNNNVTIAGGSCEQGAKLGLEKRGRHSGQHQKWSLELASGGAVLLVSALNYYVMDVAGDLDVRELYFLARWMKEPGVVQLRHAICGQGSNSPTIIIKRLGKQLGPGTDDLSYSNSVLRDMQEGRSVQRTPPQAAQQLLAVACFLRRMHLDGYTHNDLHSGNILRSGDSESAPLVVIDLGSACEAGSWKSTLGNACGAGWSITRDWRALALHFLSLIDGKLRDLWELIGTSEDLPLRNTAWAVPHSVQVAARAANGSVSQKWTVNRATGQIVSRKNGKALTICADDNCSVTVESLSSDPNQQWIIEGGSIRGPASLCLDICEGIEGSAVIAHAVNEGDNQQWRYDEASGEVVNPMSRKVLDMSGEVRLPEDVEELLGCFAKREERNVFAELLEALLKDRADPNEICALFGLLASQACAEQGRIPSFTPRMELPAHRSFSRANAPWRGVNLGGWLLLEPGPSTGLFENFLRRNGTMAKCEWDLMEILEKKNAFAELRQHRETHITKQDFIQIKEMGLNSVRLPFGYWVVMGCRHGEPYQGPAMEYIDRALDWADEVGLQVVLDLHGCPGGESPDAPCGRRLRPKSKWHWTQWRVAESLQALEKLALRYRDRACVTGIQVCNEPSTEIPLEKLCEYYDLAMTTVRRAGMSEDHVAVLLPAFQRDLREVATAFSARSGGRHRNFCFDMHYYHCFDWYNDLTMGSHLGHIEEHRKELELFPCCIGEWSMALGRRASKCRCLPAKEIRAMFAKAQRTTYDSASHGWFFWNWKDGNGGDWDYRQACLTDRESLIGAAEIPCHHTDCDELAVRQGEMIQSPLPDPLTPYEVKLAVHALHDSSAASLALGEVLRVKQSIEDDDVVLRAKLGLLTPIKKRRRSRSTRQ</sequence>
<keyword evidence="7" id="KW-1133">Transmembrane helix</keyword>
<gene>
    <name evidence="17" type="ORF">PGLA2088_LOCUS2625</name>
</gene>
<dbReference type="InterPro" id="IPR050386">
    <property type="entry name" value="Glycosyl_hydrolase_5"/>
</dbReference>
<evidence type="ECO:0000256" key="5">
    <source>
        <dbReference type="ARBA" id="ARBA00022801"/>
    </source>
</evidence>
<dbReference type="InterPro" id="IPR017853">
    <property type="entry name" value="GH"/>
</dbReference>
<dbReference type="EMBL" id="CAJNNW010002182">
    <property type="protein sequence ID" value="CAE8643915.1"/>
    <property type="molecule type" value="Genomic_DNA"/>
</dbReference>
<comment type="subcellular location">
    <subcellularLocation>
        <location evidence="1">Cell membrane</location>
        <topology evidence="1">Single-pass type II membrane protein</topology>
    </subcellularLocation>
</comment>
<dbReference type="Pfam" id="PF00150">
    <property type="entry name" value="Cellulase"/>
    <property type="match status" value="1"/>
</dbReference>
<dbReference type="InterPro" id="IPR011009">
    <property type="entry name" value="Kinase-like_dom_sf"/>
</dbReference>
<reference evidence="17" key="1">
    <citation type="submission" date="2021-02" db="EMBL/GenBank/DDBJ databases">
        <authorList>
            <person name="Dougan E. K."/>
            <person name="Rhodes N."/>
            <person name="Thang M."/>
            <person name="Chan C."/>
        </authorList>
    </citation>
    <scope>NUCLEOTIDE SEQUENCE</scope>
</reference>
<keyword evidence="10" id="KW-0326">Glycosidase</keyword>
<keyword evidence="3" id="KW-1003">Cell membrane</keyword>
<dbReference type="GO" id="GO:0009251">
    <property type="term" value="P:glucan catabolic process"/>
    <property type="evidence" value="ECO:0007669"/>
    <property type="project" value="TreeGrafter"/>
</dbReference>
<keyword evidence="6" id="KW-0735">Signal-anchor</keyword>
<dbReference type="GO" id="GO:0004338">
    <property type="term" value="F:glucan exo-1,3-beta-glucosidase activity"/>
    <property type="evidence" value="ECO:0007669"/>
    <property type="project" value="UniProtKB-EC"/>
</dbReference>
<dbReference type="GO" id="GO:0009986">
    <property type="term" value="C:cell surface"/>
    <property type="evidence" value="ECO:0007669"/>
    <property type="project" value="TreeGrafter"/>
</dbReference>
<comment type="catalytic activity">
    <reaction evidence="12">
        <text>Successive hydrolysis of beta-D-glucose units from the non-reducing ends of (1-&gt;3)-beta-D-glucans, releasing alpha-glucose.</text>
        <dbReference type="EC" id="3.2.1.58"/>
    </reaction>
</comment>
<proteinExistence type="inferred from homology"/>
<evidence type="ECO:0000256" key="6">
    <source>
        <dbReference type="ARBA" id="ARBA00022968"/>
    </source>
</evidence>
<dbReference type="SUPFAM" id="SSF56112">
    <property type="entry name" value="Protein kinase-like (PK-like)"/>
    <property type="match status" value="1"/>
</dbReference>
<dbReference type="GO" id="GO:0071555">
    <property type="term" value="P:cell wall organization"/>
    <property type="evidence" value="ECO:0007669"/>
    <property type="project" value="UniProtKB-KW"/>
</dbReference>
<dbReference type="PANTHER" id="PTHR31297">
    <property type="entry name" value="GLUCAN ENDO-1,6-BETA-GLUCOSIDASE B"/>
    <property type="match status" value="1"/>
</dbReference>
<dbReference type="EC" id="3.2.1.58" evidence="14"/>
<dbReference type="SUPFAM" id="SSF51445">
    <property type="entry name" value="(Trans)glycosidases"/>
    <property type="match status" value="1"/>
</dbReference>
<evidence type="ECO:0000256" key="15">
    <source>
        <dbReference type="ARBA" id="ARBA00041260"/>
    </source>
</evidence>
<name>A0A813I1R0_POLGL</name>
<evidence type="ECO:0000256" key="11">
    <source>
        <dbReference type="ARBA" id="ARBA00023316"/>
    </source>
</evidence>
<evidence type="ECO:0000256" key="12">
    <source>
        <dbReference type="ARBA" id="ARBA00036824"/>
    </source>
</evidence>
<evidence type="ECO:0000256" key="9">
    <source>
        <dbReference type="ARBA" id="ARBA00023180"/>
    </source>
</evidence>
<evidence type="ECO:0000256" key="13">
    <source>
        <dbReference type="ARBA" id="ARBA00037126"/>
    </source>
</evidence>
<dbReference type="GO" id="GO:0005576">
    <property type="term" value="C:extracellular region"/>
    <property type="evidence" value="ECO:0007669"/>
    <property type="project" value="TreeGrafter"/>
</dbReference>
<keyword evidence="4" id="KW-0812">Transmembrane</keyword>
<dbReference type="Gene3D" id="1.10.510.10">
    <property type="entry name" value="Transferase(Phosphotransferase) domain 1"/>
    <property type="match status" value="1"/>
</dbReference>
<feature type="non-terminal residue" evidence="17">
    <location>
        <position position="885"/>
    </location>
</feature>
<evidence type="ECO:0000256" key="7">
    <source>
        <dbReference type="ARBA" id="ARBA00022989"/>
    </source>
</evidence>
<dbReference type="Gene3D" id="3.20.20.80">
    <property type="entry name" value="Glycosidases"/>
    <property type="match status" value="1"/>
</dbReference>
<keyword evidence="8" id="KW-0472">Membrane</keyword>
<dbReference type="SMART" id="SM00458">
    <property type="entry name" value="RICIN"/>
    <property type="match status" value="1"/>
</dbReference>
<dbReference type="GO" id="GO:0005886">
    <property type="term" value="C:plasma membrane"/>
    <property type="evidence" value="ECO:0007669"/>
    <property type="project" value="UniProtKB-SubCell"/>
</dbReference>
<dbReference type="InterPro" id="IPR000772">
    <property type="entry name" value="Ricin_B_lectin"/>
</dbReference>
<dbReference type="InterPro" id="IPR001547">
    <property type="entry name" value="Glyco_hydro_5"/>
</dbReference>
<dbReference type="PROSITE" id="PS50231">
    <property type="entry name" value="RICIN_B_LECTIN"/>
    <property type="match status" value="1"/>
</dbReference>
<dbReference type="CDD" id="cd00161">
    <property type="entry name" value="beta-trefoil_Ricin-like"/>
    <property type="match status" value="2"/>
</dbReference>
<evidence type="ECO:0000313" key="18">
    <source>
        <dbReference type="Proteomes" id="UP000626109"/>
    </source>
</evidence>
<comment type="function">
    <text evidence="13">Glucosidase involved in the degradation of cellulosic biomass. Active on lichenan.</text>
</comment>
<evidence type="ECO:0000256" key="8">
    <source>
        <dbReference type="ARBA" id="ARBA00023136"/>
    </source>
</evidence>
<organism evidence="17 18">
    <name type="scientific">Polarella glacialis</name>
    <name type="common">Dinoflagellate</name>
    <dbReference type="NCBI Taxonomy" id="89957"/>
    <lineage>
        <taxon>Eukaryota</taxon>
        <taxon>Sar</taxon>
        <taxon>Alveolata</taxon>
        <taxon>Dinophyceae</taxon>
        <taxon>Suessiales</taxon>
        <taxon>Suessiaceae</taxon>
        <taxon>Polarella</taxon>
    </lineage>
</organism>
<dbReference type="SUPFAM" id="SSF50370">
    <property type="entry name" value="Ricin B-like lectins"/>
    <property type="match status" value="1"/>
</dbReference>
<comment type="caution">
    <text evidence="17">The sequence shown here is derived from an EMBL/GenBank/DDBJ whole genome shotgun (WGS) entry which is preliminary data.</text>
</comment>
<evidence type="ECO:0000259" key="16">
    <source>
        <dbReference type="SMART" id="SM00458"/>
    </source>
</evidence>
<dbReference type="PANTHER" id="PTHR31297:SF34">
    <property type="entry name" value="GLUCAN 1,3-BETA-GLUCOSIDASE 2"/>
    <property type="match status" value="1"/>
</dbReference>
<dbReference type="AlphaFoldDB" id="A0A813I1R0"/>
<protein>
    <recommendedName>
        <fullName evidence="14">glucan 1,3-beta-glucosidase</fullName>
        <ecNumber evidence="14">3.2.1.58</ecNumber>
    </recommendedName>
    <alternativeName>
        <fullName evidence="15">Exo-1,3-beta-glucanase D</fullName>
    </alternativeName>
</protein>
<comment type="similarity">
    <text evidence="2">Belongs to the glycosyl hydrolase 5 (cellulase A) family.</text>
</comment>
<evidence type="ECO:0000256" key="3">
    <source>
        <dbReference type="ARBA" id="ARBA00022475"/>
    </source>
</evidence>
<accession>A0A813I1R0</accession>